<keyword evidence="4 6" id="KW-1133">Transmembrane helix</keyword>
<sequence>MNNLANKTSIKNNKHEINKKDKIKILFRRHGMALVLLAMVVLMTVLSPAFLTTRNLMNVVRQISVIAIIGFGVTMVIITTGIDLSSGSVLALAGVIATSFAHPNQYPLIVSIIVGLLVGAIAGSINGAFTAFGEIPAFIPTLGMMIAARGFALIFSDGRPITNLSESFEFIGGGYFLGVPFPIYVMLLTAVISHILLKHTKFGRYIYAIGGNAQAAVVSGINVRKYLVLVYTYAGLLSGLAGIVLASRLSAGQPTAGVSYELDAIASAVIGGTSLSGGVGTIPGTIIGALIMGVLNNGLDLLQVSAYWQQVLKGAIIVGAVLLDKKKNR</sequence>
<evidence type="ECO:0000256" key="6">
    <source>
        <dbReference type="SAM" id="Phobius"/>
    </source>
</evidence>
<dbReference type="OrthoDB" id="9815820at2"/>
<feature type="transmembrane region" description="Helical" evidence="6">
    <location>
        <begin position="175"/>
        <end position="197"/>
    </location>
</feature>
<keyword evidence="8" id="KW-1185">Reference proteome</keyword>
<protein>
    <submittedName>
        <fullName evidence="7">Monosaccharide ABC transporter membrane protein (CUT2 family)</fullName>
    </submittedName>
</protein>
<name>A0A4R7KLZ5_9CLOT</name>
<evidence type="ECO:0000256" key="1">
    <source>
        <dbReference type="ARBA" id="ARBA00004651"/>
    </source>
</evidence>
<comment type="caution">
    <text evidence="7">The sequence shown here is derived from an EMBL/GenBank/DDBJ whole genome shotgun (WGS) entry which is preliminary data.</text>
</comment>
<dbReference type="Pfam" id="PF02653">
    <property type="entry name" value="BPD_transp_2"/>
    <property type="match status" value="1"/>
</dbReference>
<evidence type="ECO:0000256" key="4">
    <source>
        <dbReference type="ARBA" id="ARBA00022989"/>
    </source>
</evidence>
<evidence type="ECO:0000313" key="7">
    <source>
        <dbReference type="EMBL" id="TDT56504.1"/>
    </source>
</evidence>
<gene>
    <name evidence="7" type="ORF">EDD71_11347</name>
</gene>
<dbReference type="AlphaFoldDB" id="A0A4R7KLZ5"/>
<dbReference type="PANTHER" id="PTHR32196:SF72">
    <property type="entry name" value="RIBOSE IMPORT PERMEASE PROTEIN RBSC"/>
    <property type="match status" value="1"/>
</dbReference>
<evidence type="ECO:0000256" key="5">
    <source>
        <dbReference type="ARBA" id="ARBA00023136"/>
    </source>
</evidence>
<feature type="transmembrane region" description="Helical" evidence="6">
    <location>
        <begin position="268"/>
        <end position="295"/>
    </location>
</feature>
<comment type="subcellular location">
    <subcellularLocation>
        <location evidence="1">Cell membrane</location>
        <topology evidence="1">Multi-pass membrane protein</topology>
    </subcellularLocation>
</comment>
<accession>A0A4R7KLZ5</accession>
<dbReference type="InterPro" id="IPR001851">
    <property type="entry name" value="ABC_transp_permease"/>
</dbReference>
<dbReference type="GO" id="GO:0005886">
    <property type="term" value="C:plasma membrane"/>
    <property type="evidence" value="ECO:0007669"/>
    <property type="project" value="UniProtKB-SubCell"/>
</dbReference>
<keyword evidence="2" id="KW-1003">Cell membrane</keyword>
<feature type="transmembrane region" description="Helical" evidence="6">
    <location>
        <begin position="108"/>
        <end position="129"/>
    </location>
</feature>
<evidence type="ECO:0000256" key="2">
    <source>
        <dbReference type="ARBA" id="ARBA00022475"/>
    </source>
</evidence>
<feature type="transmembrane region" description="Helical" evidence="6">
    <location>
        <begin position="32"/>
        <end position="51"/>
    </location>
</feature>
<dbReference type="RefSeq" id="WP_133628394.1">
    <property type="nucleotide sequence ID" value="NZ_SOAZ01000013.1"/>
</dbReference>
<feature type="transmembrane region" description="Helical" evidence="6">
    <location>
        <begin position="226"/>
        <end position="247"/>
    </location>
</feature>
<feature type="transmembrane region" description="Helical" evidence="6">
    <location>
        <begin position="63"/>
        <end position="96"/>
    </location>
</feature>
<keyword evidence="3 6" id="KW-0812">Transmembrane</keyword>
<dbReference type="Proteomes" id="UP000295325">
    <property type="component" value="Unassembled WGS sequence"/>
</dbReference>
<organism evidence="7 8">
    <name type="scientific">Fonticella tunisiensis</name>
    <dbReference type="NCBI Taxonomy" id="1096341"/>
    <lineage>
        <taxon>Bacteria</taxon>
        <taxon>Bacillati</taxon>
        <taxon>Bacillota</taxon>
        <taxon>Clostridia</taxon>
        <taxon>Eubacteriales</taxon>
        <taxon>Clostridiaceae</taxon>
        <taxon>Fonticella</taxon>
    </lineage>
</organism>
<proteinExistence type="predicted"/>
<dbReference type="GO" id="GO:0022857">
    <property type="term" value="F:transmembrane transporter activity"/>
    <property type="evidence" value="ECO:0007669"/>
    <property type="project" value="InterPro"/>
</dbReference>
<evidence type="ECO:0000256" key="3">
    <source>
        <dbReference type="ARBA" id="ARBA00022692"/>
    </source>
</evidence>
<keyword evidence="5 6" id="KW-0472">Membrane</keyword>
<feature type="transmembrane region" description="Helical" evidence="6">
    <location>
        <begin position="135"/>
        <end position="155"/>
    </location>
</feature>
<reference evidence="7 8" key="1">
    <citation type="submission" date="2019-03" db="EMBL/GenBank/DDBJ databases">
        <title>Genomic Encyclopedia of Type Strains, Phase IV (KMG-IV): sequencing the most valuable type-strain genomes for metagenomic binning, comparative biology and taxonomic classification.</title>
        <authorList>
            <person name="Goeker M."/>
        </authorList>
    </citation>
    <scope>NUCLEOTIDE SEQUENCE [LARGE SCALE GENOMIC DNA]</scope>
    <source>
        <strain evidence="7 8">DSM 24455</strain>
    </source>
</reference>
<dbReference type="EMBL" id="SOAZ01000013">
    <property type="protein sequence ID" value="TDT56504.1"/>
    <property type="molecule type" value="Genomic_DNA"/>
</dbReference>
<evidence type="ECO:0000313" key="8">
    <source>
        <dbReference type="Proteomes" id="UP000295325"/>
    </source>
</evidence>
<dbReference type="CDD" id="cd06579">
    <property type="entry name" value="TM_PBP1_transp_AraH_like"/>
    <property type="match status" value="1"/>
</dbReference>
<feature type="transmembrane region" description="Helical" evidence="6">
    <location>
        <begin position="307"/>
        <end position="323"/>
    </location>
</feature>
<dbReference type="PANTHER" id="PTHR32196">
    <property type="entry name" value="ABC TRANSPORTER PERMEASE PROTEIN YPHD-RELATED-RELATED"/>
    <property type="match status" value="1"/>
</dbReference>